<dbReference type="Proteomes" id="UP000886833">
    <property type="component" value="Unassembled WGS sequence"/>
</dbReference>
<proteinExistence type="predicted"/>
<comment type="caution">
    <text evidence="2">The sequence shown here is derived from an EMBL/GenBank/DDBJ whole genome shotgun (WGS) entry which is preliminary data.</text>
</comment>
<dbReference type="EMBL" id="DVKQ01000002">
    <property type="protein sequence ID" value="HIT36922.1"/>
    <property type="molecule type" value="Genomic_DNA"/>
</dbReference>
<dbReference type="AlphaFoldDB" id="A0A9D1GAG0"/>
<gene>
    <name evidence="2" type="ORF">IAB59_00355</name>
</gene>
<accession>A0A9D1GAG0</accession>
<reference evidence="2" key="1">
    <citation type="submission" date="2020-10" db="EMBL/GenBank/DDBJ databases">
        <authorList>
            <person name="Gilroy R."/>
        </authorList>
    </citation>
    <scope>NUCLEOTIDE SEQUENCE</scope>
    <source>
        <strain evidence="2">CHK195-26880</strain>
    </source>
</reference>
<evidence type="ECO:0000313" key="2">
    <source>
        <dbReference type="EMBL" id="HIT36922.1"/>
    </source>
</evidence>
<evidence type="ECO:0000313" key="3">
    <source>
        <dbReference type="Proteomes" id="UP000886833"/>
    </source>
</evidence>
<organism evidence="2 3">
    <name type="scientific">Candidatus Onthousia faecipullorum</name>
    <dbReference type="NCBI Taxonomy" id="2840887"/>
    <lineage>
        <taxon>Bacteria</taxon>
        <taxon>Bacillati</taxon>
        <taxon>Bacillota</taxon>
        <taxon>Bacilli</taxon>
        <taxon>Candidatus Onthousia</taxon>
    </lineage>
</organism>
<feature type="region of interest" description="Disordered" evidence="1">
    <location>
        <begin position="1"/>
        <end position="20"/>
    </location>
</feature>
<name>A0A9D1GAG0_9FIRM</name>
<sequence length="57" mass="6535">MIEIYNEKENFQTDPNIPEVNKVTDDDMNQLREAVIQGVYQGTCTDEELEQAIAESD</sequence>
<reference evidence="2" key="2">
    <citation type="journal article" date="2021" name="PeerJ">
        <title>Extensive microbial diversity within the chicken gut microbiome revealed by metagenomics and culture.</title>
        <authorList>
            <person name="Gilroy R."/>
            <person name="Ravi A."/>
            <person name="Getino M."/>
            <person name="Pursley I."/>
            <person name="Horton D.L."/>
            <person name="Alikhan N.F."/>
            <person name="Baker D."/>
            <person name="Gharbi K."/>
            <person name="Hall N."/>
            <person name="Watson M."/>
            <person name="Adriaenssens E.M."/>
            <person name="Foster-Nyarko E."/>
            <person name="Jarju S."/>
            <person name="Secka A."/>
            <person name="Antonio M."/>
            <person name="Oren A."/>
            <person name="Chaudhuri R.R."/>
            <person name="La Ragione R."/>
            <person name="Hildebrand F."/>
            <person name="Pallen M.J."/>
        </authorList>
    </citation>
    <scope>NUCLEOTIDE SEQUENCE</scope>
    <source>
        <strain evidence="2">CHK195-26880</strain>
    </source>
</reference>
<protein>
    <submittedName>
        <fullName evidence="2">Uncharacterized protein</fullName>
    </submittedName>
</protein>
<evidence type="ECO:0000256" key="1">
    <source>
        <dbReference type="SAM" id="MobiDB-lite"/>
    </source>
</evidence>
<feature type="compositionally biased region" description="Basic and acidic residues" evidence="1">
    <location>
        <begin position="1"/>
        <end position="11"/>
    </location>
</feature>